<dbReference type="EMBL" id="CP151510">
    <property type="protein sequence ID" value="WZN64817.1"/>
    <property type="molecule type" value="Genomic_DNA"/>
</dbReference>
<dbReference type="AlphaFoldDB" id="A0AAX4PFP4"/>
<dbReference type="Proteomes" id="UP001472866">
    <property type="component" value="Chromosome 10"/>
</dbReference>
<feature type="compositionally biased region" description="Low complexity" evidence="1">
    <location>
        <begin position="1"/>
        <end position="16"/>
    </location>
</feature>
<reference evidence="2 3" key="1">
    <citation type="submission" date="2024-03" db="EMBL/GenBank/DDBJ databases">
        <title>Complete genome sequence of the green alga Chloropicon roscoffensis RCC1871.</title>
        <authorList>
            <person name="Lemieux C."/>
            <person name="Pombert J.-F."/>
            <person name="Otis C."/>
            <person name="Turmel M."/>
        </authorList>
    </citation>
    <scope>NUCLEOTIDE SEQUENCE [LARGE SCALE GENOMIC DNA]</scope>
    <source>
        <strain evidence="2 3">RCC1871</strain>
    </source>
</reference>
<feature type="compositionally biased region" description="Basic residues" evidence="1">
    <location>
        <begin position="233"/>
        <end position="249"/>
    </location>
</feature>
<evidence type="ECO:0000256" key="1">
    <source>
        <dbReference type="SAM" id="MobiDB-lite"/>
    </source>
</evidence>
<organism evidence="2 3">
    <name type="scientific">Chloropicon roscoffensis</name>
    <dbReference type="NCBI Taxonomy" id="1461544"/>
    <lineage>
        <taxon>Eukaryota</taxon>
        <taxon>Viridiplantae</taxon>
        <taxon>Chlorophyta</taxon>
        <taxon>Chloropicophyceae</taxon>
        <taxon>Chloropicales</taxon>
        <taxon>Chloropicaceae</taxon>
        <taxon>Chloropicon</taxon>
    </lineage>
</organism>
<name>A0AAX4PFP4_9CHLO</name>
<evidence type="ECO:0000313" key="2">
    <source>
        <dbReference type="EMBL" id="WZN64817.1"/>
    </source>
</evidence>
<accession>A0AAX4PFP4</accession>
<feature type="compositionally biased region" description="Acidic residues" evidence="1">
    <location>
        <begin position="213"/>
        <end position="224"/>
    </location>
</feature>
<gene>
    <name evidence="2" type="ORF">HKI87_10g63740</name>
</gene>
<keyword evidence="3" id="KW-1185">Reference proteome</keyword>
<feature type="region of interest" description="Disordered" evidence="1">
    <location>
        <begin position="1"/>
        <end position="45"/>
    </location>
</feature>
<protein>
    <submittedName>
        <fullName evidence="2">Uncharacterized protein</fullName>
    </submittedName>
</protein>
<proteinExistence type="predicted"/>
<feature type="compositionally biased region" description="Basic and acidic residues" evidence="1">
    <location>
        <begin position="184"/>
        <end position="212"/>
    </location>
</feature>
<evidence type="ECO:0000313" key="3">
    <source>
        <dbReference type="Proteomes" id="UP001472866"/>
    </source>
</evidence>
<feature type="region of interest" description="Disordered" evidence="1">
    <location>
        <begin position="155"/>
        <end position="249"/>
    </location>
</feature>
<sequence>MASAEGAAAASRGGLSNIRSTFKRRSSETFKLCSTSPPGEEKPWSLVHDVPRQRRRLQLEDAGPSCHGDEAERAAFEKLAFSAAERRMFSGTDAFCTQLDREAEEDHFDLMANPPDEKLLAEVSRRRPGWDCHALEEPIDVPGSLVAHNRLKMESGLPARARRSTAKAADNPAGEPPAAPDFGTKIEFRGKRDRPQERTEVAWIIEPRHSLPAEDDEEPEEVEAGEVAAAGANRKRERQLRPRRATVEE</sequence>